<protein>
    <recommendedName>
        <fullName evidence="6">Initiation-specific alpha-1,6-mannosyltransferase</fullName>
    </recommendedName>
</protein>
<comment type="similarity">
    <text evidence="1">Belongs to the glycosyltransferase 32 family.</text>
</comment>
<dbReference type="InterPro" id="IPR039367">
    <property type="entry name" value="Och1-like"/>
</dbReference>
<dbReference type="GO" id="GO:0000009">
    <property type="term" value="F:alpha-1,6-mannosyltransferase activity"/>
    <property type="evidence" value="ECO:0007669"/>
    <property type="project" value="InterPro"/>
</dbReference>
<dbReference type="Proteomes" id="UP000509510">
    <property type="component" value="Chromosome I"/>
</dbReference>
<dbReference type="EMBL" id="CP055898">
    <property type="protein sequence ID" value="QKX53490.1"/>
    <property type="molecule type" value="Genomic_DNA"/>
</dbReference>
<dbReference type="SUPFAM" id="SSF53448">
    <property type="entry name" value="Nucleotide-diphospho-sugar transferases"/>
    <property type="match status" value="1"/>
</dbReference>
<dbReference type="Gene3D" id="3.90.550.20">
    <property type="match status" value="1"/>
</dbReference>
<dbReference type="InterPro" id="IPR007577">
    <property type="entry name" value="GlycoTrfase_DXD_sugar-bd_CS"/>
</dbReference>
<proteinExistence type="inferred from homology"/>
<dbReference type="KEGG" id="trg:TRUGW13939_00569"/>
<dbReference type="OrthoDB" id="409543at2759"/>
<sequence length="369" mass="41237">MYGQESADSWGAQILHHATRRRYRGIAIPLVVLTLLFTIWICSDLVTGAIKQRPLSGFSFADSNGSHQTHTEEQEINGPQWATHNPKTNTGSLIPPKIWQILLPKKQTADDVIIDPDTLRDTPSWLVMNPDYTYTLVGHDGGSEFVKQHFPDDPSLIEMYNNLPNVGMQSDFLRYLILDVEGGVYTDIDTVALKAIDKWVPTDLRDKVRLIVGVEFDRRDGGGWADIPHWLQFCQWTIAAAPGHPIFRKMVTRIFQSLDDISVSHGVPVNKLTPTSFEVMNSTGPAAWTDVVFEALQEHDSSLKTTKDLSFMTKPRLYGDILVLTIDGFGMGQPHSHSTNDGSTPDAALMRHLFRGSWRGDSIEPDNGS</sequence>
<accession>A0A7H8QHW0</accession>
<dbReference type="Pfam" id="PF04488">
    <property type="entry name" value="Gly_transf_sug"/>
    <property type="match status" value="1"/>
</dbReference>
<keyword evidence="5" id="KW-1185">Reference proteome</keyword>
<name>A0A7H8QHW0_TALRU</name>
<keyword evidence="3" id="KW-1133">Transmembrane helix</keyword>
<keyword evidence="3" id="KW-0472">Membrane</keyword>
<dbReference type="InterPro" id="IPR029044">
    <property type="entry name" value="Nucleotide-diphossugar_trans"/>
</dbReference>
<feature type="transmembrane region" description="Helical" evidence="3">
    <location>
        <begin position="23"/>
        <end position="41"/>
    </location>
</feature>
<evidence type="ECO:0000256" key="2">
    <source>
        <dbReference type="SAM" id="MobiDB-lite"/>
    </source>
</evidence>
<dbReference type="GeneID" id="55988082"/>
<evidence type="ECO:0008006" key="6">
    <source>
        <dbReference type="Google" id="ProtNLM"/>
    </source>
</evidence>
<evidence type="ECO:0000256" key="1">
    <source>
        <dbReference type="ARBA" id="ARBA00009003"/>
    </source>
</evidence>
<gene>
    <name evidence="4" type="ORF">TRUGW13939_00569</name>
</gene>
<dbReference type="RefSeq" id="XP_035339669.1">
    <property type="nucleotide sequence ID" value="XM_035483776.1"/>
</dbReference>
<feature type="region of interest" description="Disordered" evidence="2">
    <location>
        <begin position="61"/>
        <end position="83"/>
    </location>
</feature>
<dbReference type="PANTHER" id="PTHR31834">
    <property type="entry name" value="INITIATION-SPECIFIC ALPHA-1,6-MANNOSYLTRANSFERASE"/>
    <property type="match status" value="1"/>
</dbReference>
<dbReference type="AlphaFoldDB" id="A0A7H8QHW0"/>
<dbReference type="PANTHER" id="PTHR31834:SF1">
    <property type="entry name" value="INITIATION-SPECIFIC ALPHA-1,6-MANNOSYLTRANSFERASE"/>
    <property type="match status" value="1"/>
</dbReference>
<evidence type="ECO:0000313" key="4">
    <source>
        <dbReference type="EMBL" id="QKX53490.1"/>
    </source>
</evidence>
<organism evidence="4 5">
    <name type="scientific">Talaromyces rugulosus</name>
    <name type="common">Penicillium rugulosum</name>
    <dbReference type="NCBI Taxonomy" id="121627"/>
    <lineage>
        <taxon>Eukaryota</taxon>
        <taxon>Fungi</taxon>
        <taxon>Dikarya</taxon>
        <taxon>Ascomycota</taxon>
        <taxon>Pezizomycotina</taxon>
        <taxon>Eurotiomycetes</taxon>
        <taxon>Eurotiomycetidae</taxon>
        <taxon>Eurotiales</taxon>
        <taxon>Trichocomaceae</taxon>
        <taxon>Talaromyces</taxon>
        <taxon>Talaromyces sect. Islandici</taxon>
    </lineage>
</organism>
<evidence type="ECO:0000313" key="5">
    <source>
        <dbReference type="Proteomes" id="UP000509510"/>
    </source>
</evidence>
<keyword evidence="3" id="KW-0812">Transmembrane</keyword>
<reference evidence="5" key="1">
    <citation type="submission" date="2020-06" db="EMBL/GenBank/DDBJ databases">
        <title>A chromosome-scale genome assembly of Talaromyces rugulosus W13939.</title>
        <authorList>
            <person name="Wang B."/>
            <person name="Guo L."/>
            <person name="Ye K."/>
            <person name="Wang L."/>
        </authorList>
    </citation>
    <scope>NUCLEOTIDE SEQUENCE [LARGE SCALE GENOMIC DNA]</scope>
    <source>
        <strain evidence="5">W13939</strain>
    </source>
</reference>
<dbReference type="GO" id="GO:0000136">
    <property type="term" value="C:mannan polymerase complex"/>
    <property type="evidence" value="ECO:0007669"/>
    <property type="project" value="TreeGrafter"/>
</dbReference>
<dbReference type="GO" id="GO:0006487">
    <property type="term" value="P:protein N-linked glycosylation"/>
    <property type="evidence" value="ECO:0007669"/>
    <property type="project" value="TreeGrafter"/>
</dbReference>
<evidence type="ECO:0000256" key="3">
    <source>
        <dbReference type="SAM" id="Phobius"/>
    </source>
</evidence>